<protein>
    <submittedName>
        <fullName evidence="6">Cobalamin-binding protein</fullName>
    </submittedName>
</protein>
<evidence type="ECO:0000259" key="5">
    <source>
        <dbReference type="PROSITE" id="PS51337"/>
    </source>
</evidence>
<dbReference type="Pfam" id="PF02310">
    <property type="entry name" value="B12-binding"/>
    <property type="match status" value="1"/>
</dbReference>
<dbReference type="PANTHER" id="PTHR45833:SF1">
    <property type="entry name" value="METHIONINE SYNTHASE"/>
    <property type="match status" value="1"/>
</dbReference>
<dbReference type="SUPFAM" id="SSF47644">
    <property type="entry name" value="Methionine synthase domain"/>
    <property type="match status" value="1"/>
</dbReference>
<dbReference type="CDD" id="cd02070">
    <property type="entry name" value="corrinoid_protein_B12-BD"/>
    <property type="match status" value="1"/>
</dbReference>
<comment type="similarity">
    <text evidence="1">Belongs to the methylamine corrinoid protein family.</text>
</comment>
<proteinExistence type="inferred from homology"/>
<evidence type="ECO:0000259" key="4">
    <source>
        <dbReference type="PROSITE" id="PS51332"/>
    </source>
</evidence>
<gene>
    <name evidence="6" type="ORF">ENT87_08260</name>
</gene>
<dbReference type="PANTHER" id="PTHR45833">
    <property type="entry name" value="METHIONINE SYNTHASE"/>
    <property type="match status" value="1"/>
</dbReference>
<evidence type="ECO:0000256" key="3">
    <source>
        <dbReference type="ARBA" id="ARBA00023285"/>
    </source>
</evidence>
<dbReference type="InterPro" id="IPR036594">
    <property type="entry name" value="Meth_synthase_dom"/>
</dbReference>
<dbReference type="InterPro" id="IPR036724">
    <property type="entry name" value="Cobalamin-bd_sf"/>
</dbReference>
<dbReference type="GO" id="GO:0046872">
    <property type="term" value="F:metal ion binding"/>
    <property type="evidence" value="ECO:0007669"/>
    <property type="project" value="UniProtKB-KW"/>
</dbReference>
<organism evidence="6">
    <name type="scientific">Ignisphaera aggregans</name>
    <dbReference type="NCBI Taxonomy" id="334771"/>
    <lineage>
        <taxon>Archaea</taxon>
        <taxon>Thermoproteota</taxon>
        <taxon>Thermoprotei</taxon>
        <taxon>Desulfurococcales</taxon>
        <taxon>Desulfurococcaceae</taxon>
        <taxon>Ignisphaera</taxon>
    </lineage>
</organism>
<keyword evidence="2" id="KW-0479">Metal-binding</keyword>
<feature type="domain" description="B12-binding N-terminal" evidence="5">
    <location>
        <begin position="1"/>
        <end position="87"/>
    </location>
</feature>
<dbReference type="GO" id="GO:0050667">
    <property type="term" value="P:homocysteine metabolic process"/>
    <property type="evidence" value="ECO:0007669"/>
    <property type="project" value="TreeGrafter"/>
</dbReference>
<dbReference type="PROSITE" id="PS51332">
    <property type="entry name" value="B12_BINDING"/>
    <property type="match status" value="1"/>
</dbReference>
<evidence type="ECO:0000256" key="2">
    <source>
        <dbReference type="ARBA" id="ARBA00022723"/>
    </source>
</evidence>
<dbReference type="Gene3D" id="3.40.50.280">
    <property type="entry name" value="Cobalamin-binding domain"/>
    <property type="match status" value="1"/>
</dbReference>
<dbReference type="GO" id="GO:0046653">
    <property type="term" value="P:tetrahydrofolate metabolic process"/>
    <property type="evidence" value="ECO:0007669"/>
    <property type="project" value="TreeGrafter"/>
</dbReference>
<dbReference type="InterPro" id="IPR003759">
    <property type="entry name" value="Cbl-bd_cap"/>
</dbReference>
<sequence>MNALDNVLNAIVNLDLDSISILCRNAVELGIGIQDIVNTVARAMEVVGRKYEEGEYFLSELIVAGECVKECFKVLDPLFRESSVFIGRAVVGTVEGDLHDIGKNLFIMFLRSMGFEVIDLGVDVPPQKFVEAIKQYSPDIVGMSALLTTTIVNMKEVIKALEEVGLRDRVKIIVGGAAVTKEFAKEIGADAGGVDAYEGALICKKWIEERKLLEGF</sequence>
<dbReference type="FunFam" id="3.40.50.280:FF:000003">
    <property type="entry name" value="Dimethylamine methyltransferase corrinoid protein"/>
    <property type="match status" value="1"/>
</dbReference>
<dbReference type="Pfam" id="PF02607">
    <property type="entry name" value="B12-binding_2"/>
    <property type="match status" value="1"/>
</dbReference>
<dbReference type="InterPro" id="IPR050554">
    <property type="entry name" value="Met_Synthase/Corrinoid"/>
</dbReference>
<reference evidence="6" key="1">
    <citation type="journal article" date="2020" name="mSystems">
        <title>Genome- and Community-Level Interaction Insights into Carbon Utilization and Element Cycling Functions of Hydrothermarchaeota in Hydrothermal Sediment.</title>
        <authorList>
            <person name="Zhou Z."/>
            <person name="Liu Y."/>
            <person name="Xu W."/>
            <person name="Pan J."/>
            <person name="Luo Z.H."/>
            <person name="Li M."/>
        </authorList>
    </citation>
    <scope>NUCLEOTIDE SEQUENCE [LARGE SCALE GENOMIC DNA]</scope>
    <source>
        <strain evidence="6">SpSt-618</strain>
    </source>
</reference>
<dbReference type="SMART" id="SM01018">
    <property type="entry name" value="B12-binding_2"/>
    <property type="match status" value="1"/>
</dbReference>
<evidence type="ECO:0000313" key="6">
    <source>
        <dbReference type="EMBL" id="HGN37520.1"/>
    </source>
</evidence>
<dbReference type="PROSITE" id="PS51337">
    <property type="entry name" value="B12_BINDING_NTER"/>
    <property type="match status" value="1"/>
</dbReference>
<comment type="caution">
    <text evidence="6">The sequence shown here is derived from an EMBL/GenBank/DDBJ whole genome shotgun (WGS) entry which is preliminary data.</text>
</comment>
<dbReference type="InterPro" id="IPR006158">
    <property type="entry name" value="Cobalamin-bd"/>
</dbReference>
<dbReference type="GO" id="GO:0031419">
    <property type="term" value="F:cobalamin binding"/>
    <property type="evidence" value="ECO:0007669"/>
    <property type="project" value="InterPro"/>
</dbReference>
<feature type="domain" description="B12-binding" evidence="4">
    <location>
        <begin position="86"/>
        <end position="216"/>
    </location>
</feature>
<dbReference type="SUPFAM" id="SSF52242">
    <property type="entry name" value="Cobalamin (vitamin B12)-binding domain"/>
    <property type="match status" value="1"/>
</dbReference>
<evidence type="ECO:0000256" key="1">
    <source>
        <dbReference type="ARBA" id="ARBA00010854"/>
    </source>
</evidence>
<dbReference type="Gene3D" id="1.10.1240.10">
    <property type="entry name" value="Methionine synthase domain"/>
    <property type="match status" value="1"/>
</dbReference>
<dbReference type="GO" id="GO:0008705">
    <property type="term" value="F:methionine synthase activity"/>
    <property type="evidence" value="ECO:0007669"/>
    <property type="project" value="TreeGrafter"/>
</dbReference>
<dbReference type="AlphaFoldDB" id="A0A7J3I9R8"/>
<keyword evidence="3" id="KW-0170">Cobalt</keyword>
<name>A0A7J3I9R8_9CREN</name>
<dbReference type="GO" id="GO:0005829">
    <property type="term" value="C:cytosol"/>
    <property type="evidence" value="ECO:0007669"/>
    <property type="project" value="TreeGrafter"/>
</dbReference>
<accession>A0A7J3I9R8</accession>
<dbReference type="EMBL" id="DTAI01000245">
    <property type="protein sequence ID" value="HGN37520.1"/>
    <property type="molecule type" value="Genomic_DNA"/>
</dbReference>